<evidence type="ECO:0000256" key="4">
    <source>
        <dbReference type="ARBA" id="ARBA00022833"/>
    </source>
</evidence>
<evidence type="ECO:0000256" key="3">
    <source>
        <dbReference type="ARBA" id="ARBA00022801"/>
    </source>
</evidence>
<name>A0A8H5BM07_9AGAR</name>
<dbReference type="Gene3D" id="1.10.10.10">
    <property type="entry name" value="Winged helix-like DNA-binding domain superfamily/Winged helix DNA-binding domain"/>
    <property type="match status" value="1"/>
</dbReference>
<keyword evidence="3" id="KW-0378">Hydrolase</keyword>
<keyword evidence="7" id="KW-1185">Reference proteome</keyword>
<evidence type="ECO:0000259" key="5">
    <source>
        <dbReference type="SMART" id="SM00849"/>
    </source>
</evidence>
<dbReference type="CDD" id="cd07722">
    <property type="entry name" value="LACTB2-like_MBL-fold"/>
    <property type="match status" value="1"/>
</dbReference>
<dbReference type="PANTHER" id="PTHR23131:SF0">
    <property type="entry name" value="ENDORIBONUCLEASE LACTB2"/>
    <property type="match status" value="1"/>
</dbReference>
<keyword evidence="2" id="KW-0479">Metal-binding</keyword>
<sequence>MAALEHLPDVTKLSDRVIRVLGQNPGKFTLQGTNVYLLGTSNPYILVDAGEGKDEFIPTLTSAFTSVASPTNAGLPDVSDVIISHWHHDHVGGLPSVLALLQRLWSTRNPSAPFPAPRLHKFPLKTTSEASSSFNRLPEILSSLPKELYTPSPSGSILHDLHDSQVFQTVSKDTTLRVLYTPGHTHDSICLHIPEERVLYTADTVLGQGTAVFENLALYLTSLNNMLKYEDFVSLLPSHGPVVKEGKDTIATYIKHRLEREAQVLSLLSTRSPPPDANGAGVQWTTLGIVKDLYASYPENLWIPAMRGILLHLDKLEGEGKVKKIGVEGQDLQDAQWVVVSRSPSL</sequence>
<comment type="caution">
    <text evidence="6">The sequence shown here is derived from an EMBL/GenBank/DDBJ whole genome shotgun (WGS) entry which is preliminary data.</text>
</comment>
<dbReference type="AlphaFoldDB" id="A0A8H5BM07"/>
<accession>A0A8H5BM07</accession>
<feature type="domain" description="Metallo-beta-lactamase" evidence="5">
    <location>
        <begin position="32"/>
        <end position="239"/>
    </location>
</feature>
<dbReference type="OrthoDB" id="17458at2759"/>
<dbReference type="InterPro" id="IPR036388">
    <property type="entry name" value="WH-like_DNA-bd_sf"/>
</dbReference>
<dbReference type="Gene3D" id="3.60.15.10">
    <property type="entry name" value="Ribonuclease Z/Hydroxyacylglutathione hydrolase-like"/>
    <property type="match status" value="1"/>
</dbReference>
<reference evidence="6 7" key="1">
    <citation type="journal article" date="2020" name="ISME J.">
        <title>Uncovering the hidden diversity of litter-decomposition mechanisms in mushroom-forming fungi.</title>
        <authorList>
            <person name="Floudas D."/>
            <person name="Bentzer J."/>
            <person name="Ahren D."/>
            <person name="Johansson T."/>
            <person name="Persson P."/>
            <person name="Tunlid A."/>
        </authorList>
    </citation>
    <scope>NUCLEOTIDE SEQUENCE [LARGE SCALE GENOMIC DNA]</scope>
    <source>
        <strain evidence="6 7">CBS 175.51</strain>
    </source>
</reference>
<dbReference type="SMART" id="SM00849">
    <property type="entry name" value="Lactamase_B"/>
    <property type="match status" value="1"/>
</dbReference>
<comment type="similarity">
    <text evidence="1">Belongs to the metallo-beta-lactamase superfamily. Glyoxalase II family.</text>
</comment>
<evidence type="ECO:0000313" key="7">
    <source>
        <dbReference type="Proteomes" id="UP000541558"/>
    </source>
</evidence>
<proteinExistence type="inferred from homology"/>
<keyword evidence="4" id="KW-0862">Zinc</keyword>
<dbReference type="GO" id="GO:0044550">
    <property type="term" value="P:secondary metabolite biosynthetic process"/>
    <property type="evidence" value="ECO:0007669"/>
    <property type="project" value="TreeGrafter"/>
</dbReference>
<gene>
    <name evidence="6" type="ORF">D9611_004148</name>
</gene>
<dbReference type="InterPro" id="IPR047921">
    <property type="entry name" value="LACTB2-like_MBL-fold"/>
</dbReference>
<dbReference type="EMBL" id="JAACJK010000164">
    <property type="protein sequence ID" value="KAF5324622.1"/>
    <property type="molecule type" value="Genomic_DNA"/>
</dbReference>
<dbReference type="InterPro" id="IPR050662">
    <property type="entry name" value="Sec-metab_biosynth-thioest"/>
</dbReference>
<dbReference type="Pfam" id="PF00753">
    <property type="entry name" value="Lactamase_B"/>
    <property type="match status" value="1"/>
</dbReference>
<evidence type="ECO:0000256" key="2">
    <source>
        <dbReference type="ARBA" id="ARBA00022723"/>
    </source>
</evidence>
<organism evidence="6 7">
    <name type="scientific">Ephemerocybe angulata</name>
    <dbReference type="NCBI Taxonomy" id="980116"/>
    <lineage>
        <taxon>Eukaryota</taxon>
        <taxon>Fungi</taxon>
        <taxon>Dikarya</taxon>
        <taxon>Basidiomycota</taxon>
        <taxon>Agaricomycotina</taxon>
        <taxon>Agaricomycetes</taxon>
        <taxon>Agaricomycetidae</taxon>
        <taxon>Agaricales</taxon>
        <taxon>Agaricineae</taxon>
        <taxon>Psathyrellaceae</taxon>
        <taxon>Ephemerocybe</taxon>
    </lineage>
</organism>
<dbReference type="PANTHER" id="PTHR23131">
    <property type="entry name" value="ENDORIBONUCLEASE LACTB2"/>
    <property type="match status" value="1"/>
</dbReference>
<dbReference type="InterPro" id="IPR001279">
    <property type="entry name" value="Metallo-B-lactamas"/>
</dbReference>
<evidence type="ECO:0000256" key="1">
    <source>
        <dbReference type="ARBA" id="ARBA00006759"/>
    </source>
</evidence>
<protein>
    <recommendedName>
        <fullName evidence="5">Metallo-beta-lactamase domain-containing protein</fullName>
    </recommendedName>
</protein>
<dbReference type="GO" id="GO:0016787">
    <property type="term" value="F:hydrolase activity"/>
    <property type="evidence" value="ECO:0007669"/>
    <property type="project" value="UniProtKB-KW"/>
</dbReference>
<dbReference type="SUPFAM" id="SSF56281">
    <property type="entry name" value="Metallo-hydrolase/oxidoreductase"/>
    <property type="match status" value="1"/>
</dbReference>
<evidence type="ECO:0000313" key="6">
    <source>
        <dbReference type="EMBL" id="KAF5324622.1"/>
    </source>
</evidence>
<dbReference type="InterPro" id="IPR036866">
    <property type="entry name" value="RibonucZ/Hydroxyglut_hydro"/>
</dbReference>
<dbReference type="Pfam" id="PF17778">
    <property type="entry name" value="WHD_BLACT"/>
    <property type="match status" value="1"/>
</dbReference>
<dbReference type="GO" id="GO:0046872">
    <property type="term" value="F:metal ion binding"/>
    <property type="evidence" value="ECO:0007669"/>
    <property type="project" value="UniProtKB-KW"/>
</dbReference>
<dbReference type="Proteomes" id="UP000541558">
    <property type="component" value="Unassembled WGS sequence"/>
</dbReference>
<dbReference type="InterPro" id="IPR041516">
    <property type="entry name" value="LACTB2_WH"/>
</dbReference>